<accession>A0A9D1RQ77</accession>
<name>A0A9D1RQ77_9CORY</name>
<proteinExistence type="predicted"/>
<evidence type="ECO:0000313" key="2">
    <source>
        <dbReference type="Proteomes" id="UP000824190"/>
    </source>
</evidence>
<gene>
    <name evidence="1" type="ORF">H9870_12740</name>
</gene>
<sequence>MDTAATDLNLSPEGASYLLQLLVLADPTDRNVKQWNGWSKKQLDTARAEVLVAVPEYVIEAKRARAGRTLFLTGTWWPGRQRTPGFEEWKVEFYPVRLWAGKAWDYVPGTPSFLPPATLFRTGWQRWRDGDRPGSV</sequence>
<comment type="caution">
    <text evidence="1">The sequence shown here is derived from an EMBL/GenBank/DDBJ whole genome shotgun (WGS) entry which is preliminary data.</text>
</comment>
<protein>
    <submittedName>
        <fullName evidence="1">Uncharacterized protein</fullName>
    </submittedName>
</protein>
<dbReference type="Proteomes" id="UP000824190">
    <property type="component" value="Unassembled WGS sequence"/>
</dbReference>
<reference evidence="1" key="1">
    <citation type="journal article" date="2021" name="PeerJ">
        <title>Extensive microbial diversity within the chicken gut microbiome revealed by metagenomics and culture.</title>
        <authorList>
            <person name="Gilroy R."/>
            <person name="Ravi A."/>
            <person name="Getino M."/>
            <person name="Pursley I."/>
            <person name="Horton D.L."/>
            <person name="Alikhan N.F."/>
            <person name="Baker D."/>
            <person name="Gharbi K."/>
            <person name="Hall N."/>
            <person name="Watson M."/>
            <person name="Adriaenssens E.M."/>
            <person name="Foster-Nyarko E."/>
            <person name="Jarju S."/>
            <person name="Secka A."/>
            <person name="Antonio M."/>
            <person name="Oren A."/>
            <person name="Chaudhuri R.R."/>
            <person name="La Ragione R."/>
            <person name="Hildebrand F."/>
            <person name="Pallen M.J."/>
        </authorList>
    </citation>
    <scope>NUCLEOTIDE SEQUENCE</scope>
    <source>
        <strain evidence="1">CHK32-1732</strain>
    </source>
</reference>
<dbReference type="AlphaFoldDB" id="A0A9D1RQ77"/>
<evidence type="ECO:0000313" key="1">
    <source>
        <dbReference type="EMBL" id="HIW92511.1"/>
    </source>
</evidence>
<dbReference type="EMBL" id="DXGC01000107">
    <property type="protein sequence ID" value="HIW92511.1"/>
    <property type="molecule type" value="Genomic_DNA"/>
</dbReference>
<reference evidence="1" key="2">
    <citation type="submission" date="2021-04" db="EMBL/GenBank/DDBJ databases">
        <authorList>
            <person name="Gilroy R."/>
        </authorList>
    </citation>
    <scope>NUCLEOTIDE SEQUENCE</scope>
    <source>
        <strain evidence="1">CHK32-1732</strain>
    </source>
</reference>
<organism evidence="1 2">
    <name type="scientific">Candidatus Corynebacterium avicola</name>
    <dbReference type="NCBI Taxonomy" id="2838527"/>
    <lineage>
        <taxon>Bacteria</taxon>
        <taxon>Bacillati</taxon>
        <taxon>Actinomycetota</taxon>
        <taxon>Actinomycetes</taxon>
        <taxon>Mycobacteriales</taxon>
        <taxon>Corynebacteriaceae</taxon>
        <taxon>Corynebacterium</taxon>
    </lineage>
</organism>